<keyword evidence="3" id="KW-0375">Hydrogen ion transport</keyword>
<dbReference type="Pfam" id="PF00213">
    <property type="entry name" value="OSCP"/>
    <property type="match status" value="1"/>
</dbReference>
<dbReference type="Proteomes" id="UP000230154">
    <property type="component" value="Unassembled WGS sequence"/>
</dbReference>
<dbReference type="GO" id="GO:0046933">
    <property type="term" value="F:proton-transporting ATP synthase activity, rotational mechanism"/>
    <property type="evidence" value="ECO:0007669"/>
    <property type="project" value="InterPro"/>
</dbReference>
<evidence type="ECO:0000256" key="5">
    <source>
        <dbReference type="ARBA" id="ARBA00023136"/>
    </source>
</evidence>
<dbReference type="AlphaFoldDB" id="A0A2H0TQH2"/>
<dbReference type="PANTHER" id="PTHR11910">
    <property type="entry name" value="ATP SYNTHASE DELTA CHAIN"/>
    <property type="match status" value="1"/>
</dbReference>
<dbReference type="NCBIfam" id="TIGR01145">
    <property type="entry name" value="ATP_synt_delta"/>
    <property type="match status" value="1"/>
</dbReference>
<evidence type="ECO:0000256" key="2">
    <source>
        <dbReference type="ARBA" id="ARBA00022448"/>
    </source>
</evidence>
<evidence type="ECO:0000313" key="7">
    <source>
        <dbReference type="EMBL" id="PIR74384.1"/>
    </source>
</evidence>
<keyword evidence="4" id="KW-0406">Ion transport</keyword>
<keyword evidence="2" id="KW-0813">Transport</keyword>
<reference evidence="8" key="1">
    <citation type="submission" date="2017-09" db="EMBL/GenBank/DDBJ databases">
        <title>Depth-based differentiation of microbial function through sediment-hosted aquifers and enrichment of novel symbionts in the deep terrestrial subsurface.</title>
        <authorList>
            <person name="Probst A.J."/>
            <person name="Ladd B."/>
            <person name="Jarett J.K."/>
            <person name="Geller-Mcgrath D.E."/>
            <person name="Sieber C.M.K."/>
            <person name="Emerson J.B."/>
            <person name="Anantharaman K."/>
            <person name="Thomas B.C."/>
            <person name="Malmstrom R."/>
            <person name="Stieglmeier M."/>
            <person name="Klingl A."/>
            <person name="Woyke T."/>
            <person name="Ryan C.M."/>
            <person name="Banfield J.F."/>
        </authorList>
    </citation>
    <scope>NUCLEOTIDE SEQUENCE [LARGE SCALE GENOMIC DNA]</scope>
</reference>
<gene>
    <name evidence="7" type="primary">atpH</name>
    <name evidence="7" type="ORF">COU35_02960</name>
</gene>
<evidence type="ECO:0000313" key="8">
    <source>
        <dbReference type="Proteomes" id="UP000230154"/>
    </source>
</evidence>
<evidence type="ECO:0000256" key="1">
    <source>
        <dbReference type="ARBA" id="ARBA00004370"/>
    </source>
</evidence>
<comment type="caution">
    <text evidence="7">The sequence shown here is derived from an EMBL/GenBank/DDBJ whole genome shotgun (WGS) entry which is preliminary data.</text>
</comment>
<organism evidence="7 8">
    <name type="scientific">Candidatus Magasanikbacteria bacterium CG10_big_fil_rev_8_21_14_0_10_47_10</name>
    <dbReference type="NCBI Taxonomy" id="1974652"/>
    <lineage>
        <taxon>Bacteria</taxon>
        <taxon>Candidatus Magasanikiibacteriota</taxon>
    </lineage>
</organism>
<name>A0A2H0TQH2_9BACT</name>
<accession>A0A2H0TQH2</accession>
<keyword evidence="6" id="KW-0066">ATP synthesis</keyword>
<sequence>MPKLIPIQYAKILYHLTAECDDRNIDAAVDRFMRYLRENQALSKLDYILDAFVTYAKERQGIVSLRITSARELRPAFIEQMARRVSDKAETEVAVDPLLIGGLVIQHGNSIIDASVKHQLDKLRRAL</sequence>
<comment type="subcellular location">
    <subcellularLocation>
        <location evidence="1">Membrane</location>
    </subcellularLocation>
</comment>
<dbReference type="InterPro" id="IPR000711">
    <property type="entry name" value="ATPase_OSCP/dsu"/>
</dbReference>
<protein>
    <submittedName>
        <fullName evidence="7">ATP synthase F1 subunit delta</fullName>
    </submittedName>
</protein>
<dbReference type="EMBL" id="PFCB01000022">
    <property type="protein sequence ID" value="PIR74384.1"/>
    <property type="molecule type" value="Genomic_DNA"/>
</dbReference>
<evidence type="ECO:0000256" key="6">
    <source>
        <dbReference type="ARBA" id="ARBA00023310"/>
    </source>
</evidence>
<evidence type="ECO:0000256" key="3">
    <source>
        <dbReference type="ARBA" id="ARBA00022781"/>
    </source>
</evidence>
<proteinExistence type="predicted"/>
<evidence type="ECO:0000256" key="4">
    <source>
        <dbReference type="ARBA" id="ARBA00023065"/>
    </source>
</evidence>
<keyword evidence="5" id="KW-0472">Membrane</keyword>
<dbReference type="GO" id="GO:0016020">
    <property type="term" value="C:membrane"/>
    <property type="evidence" value="ECO:0007669"/>
    <property type="project" value="UniProtKB-SubCell"/>
</dbReference>